<organism evidence="1 2">
    <name type="scientific">Pleurodeles waltl</name>
    <name type="common">Iberian ribbed newt</name>
    <dbReference type="NCBI Taxonomy" id="8319"/>
    <lineage>
        <taxon>Eukaryota</taxon>
        <taxon>Metazoa</taxon>
        <taxon>Chordata</taxon>
        <taxon>Craniata</taxon>
        <taxon>Vertebrata</taxon>
        <taxon>Euteleostomi</taxon>
        <taxon>Amphibia</taxon>
        <taxon>Batrachia</taxon>
        <taxon>Caudata</taxon>
        <taxon>Salamandroidea</taxon>
        <taxon>Salamandridae</taxon>
        <taxon>Pleurodelinae</taxon>
        <taxon>Pleurodeles</taxon>
    </lineage>
</organism>
<dbReference type="EMBL" id="JANPWB010000002">
    <property type="protein sequence ID" value="KAJ1207469.1"/>
    <property type="molecule type" value="Genomic_DNA"/>
</dbReference>
<protein>
    <submittedName>
        <fullName evidence="1">Uncharacterized protein</fullName>
    </submittedName>
</protein>
<dbReference type="Proteomes" id="UP001066276">
    <property type="component" value="Chromosome 1_2"/>
</dbReference>
<dbReference type="AlphaFoldDB" id="A0AAV7W0I4"/>
<sequence length="160" mass="17483">MSIGRRSWTVEESGAANWIRATLELRRSHQAASRIPLRENVGRGSTSCSAVSRVRAVSLGLPELKEPVQGIRKLVLEAGTLTSIPPPVRSSLATTAGLKGGANFVYESGQCGAQKSENKRGDIYEKKEDCNIKKTKIKQRSAKTSTRITPSLRHILELSR</sequence>
<keyword evidence="2" id="KW-1185">Reference proteome</keyword>
<evidence type="ECO:0000313" key="1">
    <source>
        <dbReference type="EMBL" id="KAJ1207469.1"/>
    </source>
</evidence>
<evidence type="ECO:0000313" key="2">
    <source>
        <dbReference type="Proteomes" id="UP001066276"/>
    </source>
</evidence>
<gene>
    <name evidence="1" type="ORF">NDU88_002860</name>
</gene>
<name>A0AAV7W0I4_PLEWA</name>
<comment type="caution">
    <text evidence="1">The sequence shown here is derived from an EMBL/GenBank/DDBJ whole genome shotgun (WGS) entry which is preliminary data.</text>
</comment>
<proteinExistence type="predicted"/>
<accession>A0AAV7W0I4</accession>
<reference evidence="1" key="1">
    <citation type="journal article" date="2022" name="bioRxiv">
        <title>Sequencing and chromosome-scale assembly of the giantPleurodeles waltlgenome.</title>
        <authorList>
            <person name="Brown T."/>
            <person name="Elewa A."/>
            <person name="Iarovenko S."/>
            <person name="Subramanian E."/>
            <person name="Araus A.J."/>
            <person name="Petzold A."/>
            <person name="Susuki M."/>
            <person name="Suzuki K.-i.T."/>
            <person name="Hayashi T."/>
            <person name="Toyoda A."/>
            <person name="Oliveira C."/>
            <person name="Osipova E."/>
            <person name="Leigh N.D."/>
            <person name="Simon A."/>
            <person name="Yun M.H."/>
        </authorList>
    </citation>
    <scope>NUCLEOTIDE SEQUENCE</scope>
    <source>
        <strain evidence="1">20211129_DDA</strain>
        <tissue evidence="1">Liver</tissue>
    </source>
</reference>